<proteinExistence type="predicted"/>
<organism evidence="2 3">
    <name type="scientific">Cyclotella cryptica</name>
    <dbReference type="NCBI Taxonomy" id="29204"/>
    <lineage>
        <taxon>Eukaryota</taxon>
        <taxon>Sar</taxon>
        <taxon>Stramenopiles</taxon>
        <taxon>Ochrophyta</taxon>
        <taxon>Bacillariophyta</taxon>
        <taxon>Coscinodiscophyceae</taxon>
        <taxon>Thalassiosirophycidae</taxon>
        <taxon>Stephanodiscales</taxon>
        <taxon>Stephanodiscaceae</taxon>
        <taxon>Cyclotella</taxon>
    </lineage>
</organism>
<gene>
    <name evidence="2" type="ORF">HJC23_007617</name>
</gene>
<dbReference type="PANTHER" id="PTHR47026">
    <property type="entry name" value="PIGMENTOSA GTPASE REGULATOR-LIKE PROTEIN, PUTATIVE-RELATED"/>
    <property type="match status" value="1"/>
</dbReference>
<feature type="coiled-coil region" evidence="1">
    <location>
        <begin position="201"/>
        <end position="228"/>
    </location>
</feature>
<name>A0ABD3QR35_9STRA</name>
<dbReference type="Proteomes" id="UP001516023">
    <property type="component" value="Unassembled WGS sequence"/>
</dbReference>
<dbReference type="AlphaFoldDB" id="A0ABD3QR35"/>
<keyword evidence="3" id="KW-1185">Reference proteome</keyword>
<evidence type="ECO:0000313" key="2">
    <source>
        <dbReference type="EMBL" id="KAL3802840.1"/>
    </source>
</evidence>
<evidence type="ECO:0000313" key="3">
    <source>
        <dbReference type="Proteomes" id="UP001516023"/>
    </source>
</evidence>
<accession>A0ABD3QR35</accession>
<keyword evidence="1" id="KW-0175">Coiled coil</keyword>
<reference evidence="2 3" key="1">
    <citation type="journal article" date="2020" name="G3 (Bethesda)">
        <title>Improved Reference Genome for Cyclotella cryptica CCMP332, a Model for Cell Wall Morphogenesis, Salinity Adaptation, and Lipid Production in Diatoms (Bacillariophyta).</title>
        <authorList>
            <person name="Roberts W.R."/>
            <person name="Downey K.M."/>
            <person name="Ruck E.C."/>
            <person name="Traller J.C."/>
            <person name="Alverson A.J."/>
        </authorList>
    </citation>
    <scope>NUCLEOTIDE SEQUENCE [LARGE SCALE GENOMIC DNA]</scope>
    <source>
        <strain evidence="2 3">CCMP332</strain>
    </source>
</reference>
<sequence>MDETQESAIADFLKILEEHRKNCEQRGKYVEAEVAKRRFEELKSHEVNRRLESMKAHQLKERLGLEEAHMLEFQQFNSLWNKKSRDYEDQCENQITKMKDRHLEELKEFQQKLLEKQQKPKFSAVLLNYRKIEERLARSKNYGEAHKVKAKADQTEAIEIEQWNAKKQKEMFQQESIFKAAKRQELRALQKRIKTGRESHNKQRQLALERLIQRYQNVKNELEASHNLERINAEKNGLQGNKTSLSVADRKSNRRTVATLCTTSNC</sequence>
<dbReference type="PANTHER" id="PTHR47026:SF2">
    <property type="entry name" value="FLAGELLAR ASSOCIATED PROTEIN"/>
    <property type="match status" value="1"/>
</dbReference>
<evidence type="ECO:0000256" key="1">
    <source>
        <dbReference type="SAM" id="Coils"/>
    </source>
</evidence>
<protein>
    <submittedName>
        <fullName evidence="2">Uncharacterized protein</fullName>
    </submittedName>
</protein>
<comment type="caution">
    <text evidence="2">The sequence shown here is derived from an EMBL/GenBank/DDBJ whole genome shotgun (WGS) entry which is preliminary data.</text>
</comment>
<dbReference type="EMBL" id="JABMIG020000017">
    <property type="protein sequence ID" value="KAL3802840.1"/>
    <property type="molecule type" value="Genomic_DNA"/>
</dbReference>